<dbReference type="Pfam" id="PF20531">
    <property type="entry name" value="DUF6746"/>
    <property type="match status" value="1"/>
</dbReference>
<protein>
    <submittedName>
        <fullName evidence="2">Uncharacterized protein</fullName>
    </submittedName>
</protein>
<keyword evidence="3" id="KW-1185">Reference proteome</keyword>
<dbReference type="RefSeq" id="WP_080050578.1">
    <property type="nucleotide sequence ID" value="NZ_CP020100.1"/>
</dbReference>
<organism evidence="2 3">
    <name type="scientific">Halopseudomonas phragmitis</name>
    <dbReference type="NCBI Taxonomy" id="1931241"/>
    <lineage>
        <taxon>Bacteria</taxon>
        <taxon>Pseudomonadati</taxon>
        <taxon>Pseudomonadota</taxon>
        <taxon>Gammaproteobacteria</taxon>
        <taxon>Pseudomonadales</taxon>
        <taxon>Pseudomonadaceae</taxon>
        <taxon>Halopseudomonas</taxon>
    </lineage>
</organism>
<name>A0A1V0B750_9GAMM</name>
<dbReference type="EMBL" id="CP020100">
    <property type="protein sequence ID" value="AQZ95711.1"/>
    <property type="molecule type" value="Genomic_DNA"/>
</dbReference>
<evidence type="ECO:0000313" key="2">
    <source>
        <dbReference type="EMBL" id="AQZ95711.1"/>
    </source>
</evidence>
<feature type="signal peptide" evidence="1">
    <location>
        <begin position="1"/>
        <end position="22"/>
    </location>
</feature>
<dbReference type="STRING" id="1931241.BVH74_13545"/>
<sequence length="123" mass="13800">MRVFLLPVTLTAALMSVNTALASGDIEHFKGLPANSLEQALSNFVEYNKRLENILAGELTTETMTQVHELTYTLENALERIRQDSAELAETLEEVHLASERYDAEAVRKHGQDYLKVSSQLVH</sequence>
<dbReference type="Proteomes" id="UP000243488">
    <property type="component" value="Chromosome"/>
</dbReference>
<evidence type="ECO:0000256" key="1">
    <source>
        <dbReference type="SAM" id="SignalP"/>
    </source>
</evidence>
<gene>
    <name evidence="2" type="ORF">BVH74_13545</name>
</gene>
<evidence type="ECO:0000313" key="3">
    <source>
        <dbReference type="Proteomes" id="UP000243488"/>
    </source>
</evidence>
<reference evidence="2 3" key="1">
    <citation type="submission" date="2017-03" db="EMBL/GenBank/DDBJ databases">
        <title>Complete genome sequence of the novel DNRA strain Pseudomonas sp. S-6-2 isolated from Chinese polluted river sediment. Journal of Biotechnology.</title>
        <authorList>
            <person name="Li J."/>
            <person name="Xiang F."/>
            <person name="Wang L."/>
            <person name="Xi L."/>
            <person name="Liu J."/>
        </authorList>
    </citation>
    <scope>NUCLEOTIDE SEQUENCE [LARGE SCALE GENOMIC DNA]</scope>
    <source>
        <strain evidence="2 3">S-6-2</strain>
    </source>
</reference>
<dbReference type="InterPro" id="IPR046634">
    <property type="entry name" value="DUF6746"/>
</dbReference>
<dbReference type="KEGG" id="ppha:BVH74_13545"/>
<keyword evidence="1" id="KW-0732">Signal</keyword>
<feature type="chain" id="PRO_5012708047" evidence="1">
    <location>
        <begin position="23"/>
        <end position="123"/>
    </location>
</feature>
<accession>A0A1V0B750</accession>
<dbReference type="AlphaFoldDB" id="A0A1V0B750"/>
<proteinExistence type="predicted"/>